<dbReference type="Proteomes" id="UP000695000">
    <property type="component" value="Unplaced"/>
</dbReference>
<gene>
    <name evidence="10" type="primary">LOC108565719</name>
</gene>
<evidence type="ECO:0000259" key="8">
    <source>
        <dbReference type="Pfam" id="PF12896"/>
    </source>
</evidence>
<dbReference type="GeneID" id="108565719"/>
<feature type="region of interest" description="Disordered" evidence="6">
    <location>
        <begin position="716"/>
        <end position="746"/>
    </location>
</feature>
<dbReference type="InterPro" id="IPR024790">
    <property type="entry name" value="APC4_long_dom"/>
</dbReference>
<sequence>MLSIIRQLEEKKVANEIDILVWSDRMDLVAFSNIKGDVSLHRLTWTRAWILPPSKEGLLVRAMAWRPDGKTLAIGYNSGEVLLINVENKTTLHTLDIKEGEITYISWTQEKKKDPAEKRLLMEQEEHNKYTQHIDQSSIFLPNPPSLSTYSTSSGQDETIADNFFQNQKELNLLAIGTSEGFVHLSIFGCFYCAILNVNEIIGVGKSCQIVDLYLSELLDRLYITVKDNEQSTKVLVLNSEIFNTHVKELFNYAIKYKQIEVLVEYLSEAISSITEAWENILLEMDSKLAKFASQTPTGTLSADFLDLLMFGNSSELMQSFLLQDLTKKGLEKFGQSIEMSYVNIQKLLLKNVTKVAQNITYHLGELRGMARLEHRYKLLGLDEKKINEAIASNGAFLIKSGEMQQIINNSMLNYKAFFRWLYTAIIHLIYETVPNEIPKMTQQDLAYITAFLKNFDDITGHNNTTIGGTEKNTGFIMERLGQYLADSPLHILPNMEHNEWDNFLQHNECIRAHPSVIKHFKEMSLLQQFKHLEKALMDIFNEPHDLISADITLIKCINCNTSSSWTLVSKINASNGSLLFAFNSDTHHTDSFYLLEFDPVTFVTKAALVKIPKYFITDLKFYNENIVSLLLQEPSTKHAVLYQCSIATIRERLQEIDVSEEVATQNLVQVDGLQNNQHTLKSISMVSSKFAVSGARRVSIVLSENGKKVILFEMEGDEEEEEDADMTASTLREADVSMQENSDAE</sequence>
<evidence type="ECO:0000256" key="3">
    <source>
        <dbReference type="ARBA" id="ARBA00022776"/>
    </source>
</evidence>
<keyword evidence="3" id="KW-0498">Mitosis</keyword>
<dbReference type="Gene3D" id="2.130.10.10">
    <property type="entry name" value="YVTN repeat-like/Quinoprotein amine dehydrogenase"/>
    <property type="match status" value="1"/>
</dbReference>
<dbReference type="InterPro" id="IPR036322">
    <property type="entry name" value="WD40_repeat_dom_sf"/>
</dbReference>
<organism evidence="9 10">
    <name type="scientific">Nicrophorus vespilloides</name>
    <name type="common">Boreal carrion beetle</name>
    <dbReference type="NCBI Taxonomy" id="110193"/>
    <lineage>
        <taxon>Eukaryota</taxon>
        <taxon>Metazoa</taxon>
        <taxon>Ecdysozoa</taxon>
        <taxon>Arthropoda</taxon>
        <taxon>Hexapoda</taxon>
        <taxon>Insecta</taxon>
        <taxon>Pterygota</taxon>
        <taxon>Neoptera</taxon>
        <taxon>Endopterygota</taxon>
        <taxon>Coleoptera</taxon>
        <taxon>Polyphaga</taxon>
        <taxon>Staphyliniformia</taxon>
        <taxon>Silphidae</taxon>
        <taxon>Nicrophorinae</taxon>
        <taxon>Nicrophorus</taxon>
    </lineage>
</organism>
<protein>
    <recommendedName>
        <fullName evidence="1">Anaphase-promoting complex subunit 4</fullName>
    </recommendedName>
</protein>
<evidence type="ECO:0000313" key="10">
    <source>
        <dbReference type="RefSeq" id="XP_017780796.1"/>
    </source>
</evidence>
<name>A0ABM1N1U6_NICVS</name>
<keyword evidence="2" id="KW-0132">Cell division</keyword>
<proteinExistence type="predicted"/>
<feature type="domain" description="Anaphase-promoting complex subunit 4-like WD40" evidence="7">
    <location>
        <begin position="21"/>
        <end position="109"/>
    </location>
</feature>
<evidence type="ECO:0000256" key="6">
    <source>
        <dbReference type="SAM" id="MobiDB-lite"/>
    </source>
</evidence>
<dbReference type="InterPro" id="IPR015943">
    <property type="entry name" value="WD40/YVTN_repeat-like_dom_sf"/>
</dbReference>
<evidence type="ECO:0000256" key="5">
    <source>
        <dbReference type="ARBA" id="ARBA00023306"/>
    </source>
</evidence>
<keyword evidence="5" id="KW-0131">Cell cycle</keyword>
<dbReference type="InterPro" id="IPR024789">
    <property type="entry name" value="APC4"/>
</dbReference>
<dbReference type="PANTHER" id="PTHR13260:SF0">
    <property type="entry name" value="ANAPHASE-PROMOTING COMPLEX SUBUNIT 4"/>
    <property type="match status" value="1"/>
</dbReference>
<feature type="compositionally biased region" description="Acidic residues" evidence="6">
    <location>
        <begin position="716"/>
        <end position="726"/>
    </location>
</feature>
<dbReference type="InterPro" id="IPR024977">
    <property type="entry name" value="Apc4-like_WD40_dom"/>
</dbReference>
<evidence type="ECO:0000259" key="7">
    <source>
        <dbReference type="Pfam" id="PF12894"/>
    </source>
</evidence>
<keyword evidence="4" id="KW-0833">Ubl conjugation pathway</keyword>
<dbReference type="SUPFAM" id="SSF50978">
    <property type="entry name" value="WD40 repeat-like"/>
    <property type="match status" value="1"/>
</dbReference>
<evidence type="ECO:0000313" key="9">
    <source>
        <dbReference type="Proteomes" id="UP000695000"/>
    </source>
</evidence>
<dbReference type="RefSeq" id="XP_017780796.1">
    <property type="nucleotide sequence ID" value="XM_017925307.1"/>
</dbReference>
<feature type="domain" description="Anaphase-promoting complex subunit 4 long" evidence="8">
    <location>
        <begin position="235"/>
        <end position="428"/>
    </location>
</feature>
<reference evidence="10" key="1">
    <citation type="submission" date="2025-08" db="UniProtKB">
        <authorList>
            <consortium name="RefSeq"/>
        </authorList>
    </citation>
    <scope>IDENTIFICATION</scope>
    <source>
        <tissue evidence="10">Whole Larva</tissue>
    </source>
</reference>
<evidence type="ECO:0000256" key="2">
    <source>
        <dbReference type="ARBA" id="ARBA00022618"/>
    </source>
</evidence>
<evidence type="ECO:0000256" key="1">
    <source>
        <dbReference type="ARBA" id="ARBA00016067"/>
    </source>
</evidence>
<accession>A0ABM1N1U6</accession>
<dbReference type="Pfam" id="PF12894">
    <property type="entry name" value="ANAPC4_WD40"/>
    <property type="match status" value="1"/>
</dbReference>
<dbReference type="Pfam" id="PF12896">
    <property type="entry name" value="ANAPC4"/>
    <property type="match status" value="1"/>
</dbReference>
<keyword evidence="9" id="KW-1185">Reference proteome</keyword>
<dbReference type="PANTHER" id="PTHR13260">
    <property type="entry name" value="ANAPHASE PROMOTING COMPLEX SUBUNIT 4 APC4"/>
    <property type="match status" value="1"/>
</dbReference>
<evidence type="ECO:0000256" key="4">
    <source>
        <dbReference type="ARBA" id="ARBA00022786"/>
    </source>
</evidence>